<evidence type="ECO:0000313" key="4">
    <source>
        <dbReference type="Proteomes" id="UP001459277"/>
    </source>
</evidence>
<dbReference type="InterPro" id="IPR036397">
    <property type="entry name" value="RNaseH_sf"/>
</dbReference>
<evidence type="ECO:0008006" key="5">
    <source>
        <dbReference type="Google" id="ProtNLM"/>
    </source>
</evidence>
<feature type="domain" description="DUF4283" evidence="2">
    <location>
        <begin position="28"/>
        <end position="101"/>
    </location>
</feature>
<sequence length="323" mass="36657">MDDLTGKWARLSLNTRETQTLPLAPEVENNNRVLVAKLFTKRRVNVEALSRTLKTMWRFIQKFEVRNLTSNTVLILFSDEADVRKILSQEPWSFDKYLIGLYKPGDLESVDDAKFDTASFWLNNMKGNWEYNQGLVVSSDGSSGGLTLLWKPGTQHVGQDLLELIITIAWCIWYNRNRTRHGSPRQSSNEIIHKARTIMEEFQVAHFTCPQPTAKAIDIAVSFAWDVGVQDVIFETDSHVIFTALLGSTMPPATVIDVIESIQHKLHVFRRVKVQHVGQQGNKSAHTLAQHAKGIHGFVTWMEESPPIIESLVLQDAMYLSLS</sequence>
<dbReference type="PANTHER" id="PTHR47723:SF19">
    <property type="entry name" value="POLYNUCLEOTIDYL TRANSFERASE, RIBONUCLEASE H-LIKE SUPERFAMILY PROTEIN"/>
    <property type="match status" value="1"/>
</dbReference>
<evidence type="ECO:0000259" key="2">
    <source>
        <dbReference type="Pfam" id="PF14111"/>
    </source>
</evidence>
<dbReference type="GO" id="GO:0003676">
    <property type="term" value="F:nucleic acid binding"/>
    <property type="evidence" value="ECO:0007669"/>
    <property type="project" value="InterPro"/>
</dbReference>
<dbReference type="InterPro" id="IPR012337">
    <property type="entry name" value="RNaseH-like_sf"/>
</dbReference>
<accession>A0AAW2DY79</accession>
<dbReference type="GO" id="GO:0004523">
    <property type="term" value="F:RNA-DNA hybrid ribonuclease activity"/>
    <property type="evidence" value="ECO:0007669"/>
    <property type="project" value="InterPro"/>
</dbReference>
<dbReference type="InterPro" id="IPR053151">
    <property type="entry name" value="RNase_H-like"/>
</dbReference>
<feature type="domain" description="RNase H type-1" evidence="1">
    <location>
        <begin position="214"/>
        <end position="292"/>
    </location>
</feature>
<dbReference type="PANTHER" id="PTHR47723">
    <property type="entry name" value="OS05G0353850 PROTEIN"/>
    <property type="match status" value="1"/>
</dbReference>
<keyword evidence="4" id="KW-1185">Reference proteome</keyword>
<proteinExistence type="predicted"/>
<gene>
    <name evidence="3" type="ORF">SO802_002774</name>
</gene>
<reference evidence="3 4" key="1">
    <citation type="submission" date="2024-01" db="EMBL/GenBank/DDBJ databases">
        <title>A telomere-to-telomere, gap-free genome of sweet tea (Lithocarpus litseifolius).</title>
        <authorList>
            <person name="Zhou J."/>
        </authorList>
    </citation>
    <scope>NUCLEOTIDE SEQUENCE [LARGE SCALE GENOMIC DNA]</scope>
    <source>
        <strain evidence="3">Zhou-2022a</strain>
        <tissue evidence="3">Leaf</tissue>
    </source>
</reference>
<dbReference type="Pfam" id="PF13456">
    <property type="entry name" value="RVT_3"/>
    <property type="match status" value="1"/>
</dbReference>
<name>A0AAW2DY79_9ROSI</name>
<dbReference type="EMBL" id="JAZDWU010000001">
    <property type="protein sequence ID" value="KAL0015705.1"/>
    <property type="molecule type" value="Genomic_DNA"/>
</dbReference>
<evidence type="ECO:0000313" key="3">
    <source>
        <dbReference type="EMBL" id="KAL0015705.1"/>
    </source>
</evidence>
<dbReference type="InterPro" id="IPR002156">
    <property type="entry name" value="RNaseH_domain"/>
</dbReference>
<dbReference type="CDD" id="cd06222">
    <property type="entry name" value="RNase_H_like"/>
    <property type="match status" value="1"/>
</dbReference>
<comment type="caution">
    <text evidence="3">The sequence shown here is derived from an EMBL/GenBank/DDBJ whole genome shotgun (WGS) entry which is preliminary data.</text>
</comment>
<dbReference type="SUPFAM" id="SSF53098">
    <property type="entry name" value="Ribonuclease H-like"/>
    <property type="match status" value="1"/>
</dbReference>
<evidence type="ECO:0000259" key="1">
    <source>
        <dbReference type="Pfam" id="PF13456"/>
    </source>
</evidence>
<dbReference type="Proteomes" id="UP001459277">
    <property type="component" value="Unassembled WGS sequence"/>
</dbReference>
<dbReference type="AlphaFoldDB" id="A0AAW2DY79"/>
<protein>
    <recommendedName>
        <fullName evidence="5">RNase H type-1 domain-containing protein</fullName>
    </recommendedName>
</protein>
<dbReference type="Pfam" id="PF14111">
    <property type="entry name" value="DUF4283"/>
    <property type="match status" value="1"/>
</dbReference>
<organism evidence="3 4">
    <name type="scientific">Lithocarpus litseifolius</name>
    <dbReference type="NCBI Taxonomy" id="425828"/>
    <lineage>
        <taxon>Eukaryota</taxon>
        <taxon>Viridiplantae</taxon>
        <taxon>Streptophyta</taxon>
        <taxon>Embryophyta</taxon>
        <taxon>Tracheophyta</taxon>
        <taxon>Spermatophyta</taxon>
        <taxon>Magnoliopsida</taxon>
        <taxon>eudicotyledons</taxon>
        <taxon>Gunneridae</taxon>
        <taxon>Pentapetalae</taxon>
        <taxon>rosids</taxon>
        <taxon>fabids</taxon>
        <taxon>Fagales</taxon>
        <taxon>Fagaceae</taxon>
        <taxon>Lithocarpus</taxon>
    </lineage>
</organism>
<dbReference type="InterPro" id="IPR025558">
    <property type="entry name" value="DUF4283"/>
</dbReference>
<dbReference type="InterPro" id="IPR044730">
    <property type="entry name" value="RNase_H-like_dom_plant"/>
</dbReference>
<dbReference type="Gene3D" id="3.30.420.10">
    <property type="entry name" value="Ribonuclease H-like superfamily/Ribonuclease H"/>
    <property type="match status" value="1"/>
</dbReference>